<keyword evidence="4" id="KW-0143">Chaperone</keyword>
<evidence type="ECO:0000313" key="7">
    <source>
        <dbReference type="EMBL" id="CPR17587.1"/>
    </source>
</evidence>
<dbReference type="Pfam" id="PF01430">
    <property type="entry name" value="HSP33"/>
    <property type="match status" value="1"/>
</dbReference>
<keyword evidence="8" id="KW-1185">Reference proteome</keyword>
<proteinExistence type="predicted"/>
<dbReference type="EMBL" id="LN829119">
    <property type="protein sequence ID" value="CPR17587.1"/>
    <property type="molecule type" value="Genomic_DNA"/>
</dbReference>
<evidence type="ECO:0000256" key="1">
    <source>
        <dbReference type="ARBA" id="ARBA00022490"/>
    </source>
</evidence>
<dbReference type="CDD" id="cd00498">
    <property type="entry name" value="Hsp33"/>
    <property type="match status" value="1"/>
</dbReference>
<keyword evidence="5" id="KW-0676">Redox-active center</keyword>
<gene>
    <name evidence="7" type="primary">hslO</name>
    <name evidence="7" type="ORF">YBN1229_v1_1324</name>
</gene>
<sequence length="338" mass="36977">MAAGQDAERIAGINGSAIPDDLVIPFRTVRSGVAGRLVRLGKSVDRILQRHSYPAAVGQALGEALALTALLGTGLKIEGRLILQTKSDGALGLLVVNYDTPGHLRGYASFDAERTAEISNGNGVVDPEALYGTGHLAMTIDPGGDMDRYQGIVALEGQPLTDAALTYFRQSEQLPTFLRLAVARVYVPGENEGADDWHWRAGGLLLQNLAREGGQGLDENFSESEAEPYGEALPLEDDDDDGWQRTRILAATVEDHELIDPMLAPDRLLYRLFHEEGVRVHDAHAIEERCRCSRERVESFLRRFEGAQLDEMREPDGAISVTCEFCSTTYRFEPGEIG</sequence>
<dbReference type="InterPro" id="IPR023212">
    <property type="entry name" value="Hsp33_helix_hairpin_bin_dom_sf"/>
</dbReference>
<evidence type="ECO:0000313" key="8">
    <source>
        <dbReference type="Proteomes" id="UP000033187"/>
    </source>
</evidence>
<dbReference type="GO" id="GO:0051082">
    <property type="term" value="F:unfolded protein binding"/>
    <property type="evidence" value="ECO:0007669"/>
    <property type="project" value="InterPro"/>
</dbReference>
<evidence type="ECO:0000256" key="4">
    <source>
        <dbReference type="ARBA" id="ARBA00023186"/>
    </source>
</evidence>
<protein>
    <submittedName>
        <fullName evidence="7">33 kDa chaperonin</fullName>
    </submittedName>
</protein>
<dbReference type="RefSeq" id="WP_244465020.1">
    <property type="nucleotide sequence ID" value="NZ_LN829118.1"/>
</dbReference>
<evidence type="ECO:0000256" key="6">
    <source>
        <dbReference type="SAM" id="MobiDB-lite"/>
    </source>
</evidence>
<organism evidence="7 8">
    <name type="scientific">Candidatus Filomicrobium marinum</name>
    <dbReference type="NCBI Taxonomy" id="1608628"/>
    <lineage>
        <taxon>Bacteria</taxon>
        <taxon>Pseudomonadati</taxon>
        <taxon>Pseudomonadota</taxon>
        <taxon>Alphaproteobacteria</taxon>
        <taxon>Hyphomicrobiales</taxon>
        <taxon>Hyphomicrobiaceae</taxon>
        <taxon>Filomicrobium</taxon>
    </lineage>
</organism>
<dbReference type="SUPFAM" id="SSF118352">
    <property type="entry name" value="HSP33 redox switch-like"/>
    <property type="match status" value="1"/>
</dbReference>
<dbReference type="InterPro" id="IPR016153">
    <property type="entry name" value="Heat_shock_Hsp33_N"/>
</dbReference>
<evidence type="ECO:0000256" key="2">
    <source>
        <dbReference type="ARBA" id="ARBA00022833"/>
    </source>
</evidence>
<dbReference type="Gene3D" id="3.90.1280.10">
    <property type="entry name" value="HSP33 redox switch-like"/>
    <property type="match status" value="1"/>
</dbReference>
<dbReference type="GO" id="GO:0005737">
    <property type="term" value="C:cytoplasm"/>
    <property type="evidence" value="ECO:0007669"/>
    <property type="project" value="InterPro"/>
</dbReference>
<dbReference type="PANTHER" id="PTHR30111">
    <property type="entry name" value="33 KDA CHAPERONIN"/>
    <property type="match status" value="1"/>
</dbReference>
<dbReference type="SUPFAM" id="SSF64397">
    <property type="entry name" value="Hsp33 domain"/>
    <property type="match status" value="1"/>
</dbReference>
<dbReference type="PANTHER" id="PTHR30111:SF1">
    <property type="entry name" value="33 KDA CHAPERONIN"/>
    <property type="match status" value="1"/>
</dbReference>
<dbReference type="InterPro" id="IPR000397">
    <property type="entry name" value="Heat_shock_Hsp33"/>
</dbReference>
<dbReference type="GO" id="GO:0042026">
    <property type="term" value="P:protein refolding"/>
    <property type="evidence" value="ECO:0007669"/>
    <property type="project" value="TreeGrafter"/>
</dbReference>
<name>A0A0D6JDE4_9HYPH</name>
<dbReference type="InterPro" id="IPR016154">
    <property type="entry name" value="Heat_shock_Hsp33_C"/>
</dbReference>
<feature type="compositionally biased region" description="Acidic residues" evidence="6">
    <location>
        <begin position="220"/>
        <end position="239"/>
    </location>
</feature>
<dbReference type="NCBIfam" id="NF002386">
    <property type="entry name" value="PRK01402.1"/>
    <property type="match status" value="1"/>
</dbReference>
<dbReference type="Gene3D" id="3.55.30.10">
    <property type="entry name" value="Hsp33 domain"/>
    <property type="match status" value="1"/>
</dbReference>
<feature type="region of interest" description="Disordered" evidence="6">
    <location>
        <begin position="216"/>
        <end position="239"/>
    </location>
</feature>
<accession>A0A0D6JDE4</accession>
<keyword evidence="2" id="KW-0862">Zinc</keyword>
<dbReference type="AlphaFoldDB" id="A0A0D6JDE4"/>
<evidence type="ECO:0000256" key="5">
    <source>
        <dbReference type="ARBA" id="ARBA00023284"/>
    </source>
</evidence>
<dbReference type="Proteomes" id="UP000033187">
    <property type="component" value="Chromosome 1"/>
</dbReference>
<dbReference type="PIRSF" id="PIRSF005261">
    <property type="entry name" value="Heat_shock_Hsp33"/>
    <property type="match status" value="1"/>
</dbReference>
<dbReference type="GO" id="GO:0044183">
    <property type="term" value="F:protein folding chaperone"/>
    <property type="evidence" value="ECO:0007669"/>
    <property type="project" value="TreeGrafter"/>
</dbReference>
<keyword evidence="1" id="KW-0963">Cytoplasm</keyword>
<reference evidence="8" key="1">
    <citation type="submission" date="2015-02" db="EMBL/GenBank/DDBJ databases">
        <authorList>
            <person name="Chooi Y.-H."/>
        </authorList>
    </citation>
    <scope>NUCLEOTIDE SEQUENCE [LARGE SCALE GENOMIC DNA]</scope>
    <source>
        <strain evidence="8">strain Y</strain>
    </source>
</reference>
<dbReference type="Gene3D" id="1.10.287.480">
    <property type="entry name" value="helix hairpin bin"/>
    <property type="match status" value="1"/>
</dbReference>
<evidence type="ECO:0000256" key="3">
    <source>
        <dbReference type="ARBA" id="ARBA00023157"/>
    </source>
</evidence>
<keyword evidence="3" id="KW-1015">Disulfide bond</keyword>
<dbReference type="KEGG" id="fiy:BN1229_v1_1324"/>